<organism evidence="1 2">
    <name type="scientific">Polypedilum vanderplanki</name>
    <name type="common">Sleeping chironomid midge</name>
    <dbReference type="NCBI Taxonomy" id="319348"/>
    <lineage>
        <taxon>Eukaryota</taxon>
        <taxon>Metazoa</taxon>
        <taxon>Ecdysozoa</taxon>
        <taxon>Arthropoda</taxon>
        <taxon>Hexapoda</taxon>
        <taxon>Insecta</taxon>
        <taxon>Pterygota</taxon>
        <taxon>Neoptera</taxon>
        <taxon>Endopterygota</taxon>
        <taxon>Diptera</taxon>
        <taxon>Nematocera</taxon>
        <taxon>Chironomoidea</taxon>
        <taxon>Chironomidae</taxon>
        <taxon>Chironominae</taxon>
        <taxon>Polypedilum</taxon>
        <taxon>Polypedilum</taxon>
    </lineage>
</organism>
<dbReference type="Proteomes" id="UP001107558">
    <property type="component" value="Chromosome 2"/>
</dbReference>
<accession>A0A9J6C9Y5</accession>
<sequence length="173" mass="20055">MLFIFSMGNLCKDFYLGVFNQGITNCHHNFTNQCSKGKFSCEILNNLNDFNLVYYENQEKINADFSQGKISGFILVNSNFTEHLENILNLLNSFVIVTDPSNFYLYYHITFKFYYAFLKVVQNLPIFCDIVGTDCIMKIEDIITNDSEIKPQNLMIHQSVIKCLLLSIKNKNP</sequence>
<proteinExistence type="predicted"/>
<keyword evidence="2" id="KW-1185">Reference proteome</keyword>
<dbReference type="AlphaFoldDB" id="A0A9J6C9Y5"/>
<gene>
    <name evidence="1" type="ORF">PVAND_008556</name>
</gene>
<dbReference type="EMBL" id="JADBJN010000002">
    <property type="protein sequence ID" value="KAG5678937.1"/>
    <property type="molecule type" value="Genomic_DNA"/>
</dbReference>
<evidence type="ECO:0000313" key="2">
    <source>
        <dbReference type="Proteomes" id="UP001107558"/>
    </source>
</evidence>
<evidence type="ECO:0000313" key="1">
    <source>
        <dbReference type="EMBL" id="KAG5678937.1"/>
    </source>
</evidence>
<name>A0A9J6C9Y5_POLVA</name>
<protein>
    <submittedName>
        <fullName evidence="1">Uncharacterized protein</fullName>
    </submittedName>
</protein>
<comment type="caution">
    <text evidence="1">The sequence shown here is derived from an EMBL/GenBank/DDBJ whole genome shotgun (WGS) entry which is preliminary data.</text>
</comment>
<reference evidence="1" key="1">
    <citation type="submission" date="2021-03" db="EMBL/GenBank/DDBJ databases">
        <title>Chromosome level genome of the anhydrobiotic midge Polypedilum vanderplanki.</title>
        <authorList>
            <person name="Yoshida Y."/>
            <person name="Kikawada T."/>
            <person name="Gusev O."/>
        </authorList>
    </citation>
    <scope>NUCLEOTIDE SEQUENCE</scope>
    <source>
        <strain evidence="1">NIAS01</strain>
        <tissue evidence="1">Whole body or cell culture</tissue>
    </source>
</reference>